<feature type="compositionally biased region" description="Acidic residues" evidence="1">
    <location>
        <begin position="17"/>
        <end position="33"/>
    </location>
</feature>
<reference evidence="2" key="1">
    <citation type="submission" date="2010-02" db="EMBL/GenBank/DDBJ databases">
        <title>Sequencing and annotation of the Blastocystis hominis genome.</title>
        <authorList>
            <person name="Wincker P."/>
        </authorList>
    </citation>
    <scope>NUCLEOTIDE SEQUENCE</scope>
    <source>
        <strain evidence="2">Singapore isolate B</strain>
    </source>
</reference>
<sequence length="226" mass="25432">MSESLLDKEPSIKPWDLDDNEESGDDSQSESEDAGNGLAREVDRLLDEIKAHLHSDCNALELKDVPPYISQEAIATFFEERDDKKMEICDPSPHNKRDVIVYFYDKDAFCNALRKNGSQMLSYTFDALYNPNLHRPPHRGSHPNHMVSEGNRKVKGPGGRNRTGNRGGGHHADRPRINNDVRKQDSMNKGGNGYQRKQGNNMGTKNRQMGSQVKIHATNRFGGLSD</sequence>
<evidence type="ECO:0000256" key="1">
    <source>
        <dbReference type="SAM" id="MobiDB-lite"/>
    </source>
</evidence>
<keyword evidence="3" id="KW-1185">Reference proteome</keyword>
<feature type="region of interest" description="Disordered" evidence="1">
    <location>
        <begin position="137"/>
        <end position="226"/>
    </location>
</feature>
<feature type="compositionally biased region" description="Basic and acidic residues" evidence="1">
    <location>
        <begin position="170"/>
        <end position="186"/>
    </location>
</feature>
<feature type="compositionally biased region" description="Basic and acidic residues" evidence="1">
    <location>
        <begin position="1"/>
        <end position="11"/>
    </location>
</feature>
<dbReference type="AlphaFoldDB" id="D8LY02"/>
<dbReference type="OrthoDB" id="10582158at2759"/>
<evidence type="ECO:0000313" key="2">
    <source>
        <dbReference type="EMBL" id="CBK20457.2"/>
    </source>
</evidence>
<organism evidence="2">
    <name type="scientific">Blastocystis hominis</name>
    <dbReference type="NCBI Taxonomy" id="12968"/>
    <lineage>
        <taxon>Eukaryota</taxon>
        <taxon>Sar</taxon>
        <taxon>Stramenopiles</taxon>
        <taxon>Bigyra</taxon>
        <taxon>Opalozoa</taxon>
        <taxon>Opalinata</taxon>
        <taxon>Blastocystidae</taxon>
        <taxon>Blastocystis</taxon>
    </lineage>
</organism>
<dbReference type="GeneID" id="24918085"/>
<dbReference type="Proteomes" id="UP000008312">
    <property type="component" value="Unassembled WGS sequence"/>
</dbReference>
<evidence type="ECO:0000313" key="3">
    <source>
        <dbReference type="Proteomes" id="UP000008312"/>
    </source>
</evidence>
<dbReference type="EMBL" id="FN668639">
    <property type="protein sequence ID" value="CBK20457.2"/>
    <property type="molecule type" value="Genomic_DNA"/>
</dbReference>
<feature type="compositionally biased region" description="Gly residues" evidence="1">
    <location>
        <begin position="156"/>
        <end position="167"/>
    </location>
</feature>
<feature type="region of interest" description="Disordered" evidence="1">
    <location>
        <begin position="1"/>
        <end position="38"/>
    </location>
</feature>
<name>D8LY02_BLAHO</name>
<proteinExistence type="predicted"/>
<gene>
    <name evidence="2" type="ORF">GSBLH_T00000795001</name>
</gene>
<feature type="compositionally biased region" description="Polar residues" evidence="1">
    <location>
        <begin position="195"/>
        <end position="211"/>
    </location>
</feature>
<accession>D8LY02</accession>
<dbReference type="RefSeq" id="XP_012894505.1">
    <property type="nucleotide sequence ID" value="XM_013039051.1"/>
</dbReference>
<dbReference type="InParanoid" id="D8LY02"/>
<protein>
    <submittedName>
        <fullName evidence="2">Uncharacterized protein</fullName>
    </submittedName>
</protein>